<dbReference type="PANTHER" id="PTHR43691:SF6">
    <property type="entry name" value="AMP NUCLEOSIDASE"/>
    <property type="match status" value="1"/>
</dbReference>
<protein>
    <recommendedName>
        <fullName evidence="1">AMP nucleosidase</fullName>
        <ecNumber evidence="1">3.2.2.4</ecNumber>
    </recommendedName>
</protein>
<dbReference type="AlphaFoldDB" id="A0A1X7BQQ3"/>
<dbReference type="Gene3D" id="3.30.1730.10">
    <property type="entry name" value="AMP nucleoside phosphorylase, N-terminal domain"/>
    <property type="match status" value="1"/>
</dbReference>
<dbReference type="InterPro" id="IPR035994">
    <property type="entry name" value="Nucleoside_phosphorylase_sf"/>
</dbReference>
<dbReference type="GO" id="GO:0008714">
    <property type="term" value="F:AMP nucleosidase activity"/>
    <property type="evidence" value="ECO:0007669"/>
    <property type="project" value="UniProtKB-UniRule"/>
</dbReference>
<dbReference type="SUPFAM" id="SSF53167">
    <property type="entry name" value="Purine and uridine phosphorylases"/>
    <property type="match status" value="1"/>
</dbReference>
<feature type="compositionally biased region" description="Polar residues" evidence="2">
    <location>
        <begin position="11"/>
        <end position="22"/>
    </location>
</feature>
<dbReference type="EMBL" id="FWXB01000005">
    <property type="protein sequence ID" value="SMC11903.1"/>
    <property type="molecule type" value="Genomic_DNA"/>
</dbReference>
<dbReference type="Pfam" id="PF10423">
    <property type="entry name" value="AMNp_N"/>
    <property type="match status" value="1"/>
</dbReference>
<evidence type="ECO:0000313" key="5">
    <source>
        <dbReference type="EMBL" id="SMC11903.1"/>
    </source>
</evidence>
<dbReference type="InterPro" id="IPR000845">
    <property type="entry name" value="Nucleoside_phosphorylase_d"/>
</dbReference>
<feature type="domain" description="Nucleoside phosphorylase" evidence="3">
    <location>
        <begin position="279"/>
        <end position="449"/>
    </location>
</feature>
<sequence length="502" mass="55584">MAEPWEKEMNVHSQSSNLTTPKSPAPQEFTDATAAVDRLIELYAIASEFLCQEFSKALHGDVPARRIRAYYPEIRITTTSFCQVDSRLSFGHVSEPGTHVATITRPKLFRNYLEQQIGLLLENHDVPVRIAVSATPMPVHFAVANDPDITVPQEGAADFTLRDKFDVPDLSTTNDDIVNGTYTVEHGDAGPLAPFSAQRVDYSLARLTHYTATDPGHFQNHVLFTNYQFYVSEFENYARRMLSDPESGYTSFVSTGNAEITTADGDLPVPAQLPQMPSYHLKRADGKGITLVNIGVGPSNAKTATDHVAVLRPHAWIMVGHCAGLRNSQSLGDFVLAHAYLREDGVLDADIPAWVPIPALAEIQIALEQAVAAETKLEGYDLKRVMRTGTVASFDNRNWELRDQSGPVQRLSQSRAIALDMESATIAANGFRFRVPYGTLLCISDKPLHGELKLPGMASDFYKTQVSRHLMIGIRAMESLAEMPLERLHSRKLRSFDETAFL</sequence>
<dbReference type="NCBIfam" id="TIGR01717">
    <property type="entry name" value="AMP-nucleosdse"/>
    <property type="match status" value="1"/>
</dbReference>
<dbReference type="PANTHER" id="PTHR43691">
    <property type="entry name" value="URIDINE PHOSPHORYLASE"/>
    <property type="match status" value="1"/>
</dbReference>
<accession>A0A1X7BQQ3</accession>
<proteinExistence type="inferred from homology"/>
<dbReference type="EC" id="3.2.2.4" evidence="1"/>
<comment type="catalytic activity">
    <reaction evidence="1">
        <text>AMP + H2O = D-ribose 5-phosphate + adenine</text>
        <dbReference type="Rhea" id="RHEA:20129"/>
        <dbReference type="ChEBI" id="CHEBI:15377"/>
        <dbReference type="ChEBI" id="CHEBI:16708"/>
        <dbReference type="ChEBI" id="CHEBI:78346"/>
        <dbReference type="ChEBI" id="CHEBI:456215"/>
        <dbReference type="EC" id="3.2.2.4"/>
    </reaction>
</comment>
<dbReference type="HAMAP" id="MF_01932">
    <property type="entry name" value="AMP_nucleosidase"/>
    <property type="match status" value="1"/>
</dbReference>
<dbReference type="GO" id="GO:0009116">
    <property type="term" value="P:nucleoside metabolic process"/>
    <property type="evidence" value="ECO:0007669"/>
    <property type="project" value="InterPro"/>
</dbReference>
<feature type="compositionally biased region" description="Basic and acidic residues" evidence="2">
    <location>
        <begin position="1"/>
        <end position="10"/>
    </location>
</feature>
<dbReference type="InterPro" id="IPR018953">
    <property type="entry name" value="AMP_nucleoside_Pase_N"/>
</dbReference>
<dbReference type="NCBIfam" id="NF006142">
    <property type="entry name" value="PRK08292.1"/>
    <property type="match status" value="1"/>
</dbReference>
<feature type="region of interest" description="Disordered" evidence="2">
    <location>
        <begin position="1"/>
        <end position="27"/>
    </location>
</feature>
<dbReference type="Proteomes" id="UP000193224">
    <property type="component" value="Unassembled WGS sequence"/>
</dbReference>
<dbReference type="Gene3D" id="3.40.50.1580">
    <property type="entry name" value="Nucleoside phosphorylase domain"/>
    <property type="match status" value="1"/>
</dbReference>
<comment type="function">
    <text evidence="1">Catalyzes the hydrolysis of the N-glycosidic bond of AMP to form adenine and ribose 5-phosphate. Involved in regulation of AMP concentrations.</text>
</comment>
<evidence type="ECO:0000259" key="3">
    <source>
        <dbReference type="Pfam" id="PF01048"/>
    </source>
</evidence>
<dbReference type="InterPro" id="IPR037109">
    <property type="entry name" value="AMP_N_sf"/>
</dbReference>
<reference evidence="5 6" key="1">
    <citation type="submission" date="2017-03" db="EMBL/GenBank/DDBJ databases">
        <authorList>
            <person name="Afonso C.L."/>
            <person name="Miller P.J."/>
            <person name="Scott M.A."/>
            <person name="Spackman E."/>
            <person name="Goraichik I."/>
            <person name="Dimitrov K.M."/>
            <person name="Suarez D.L."/>
            <person name="Swayne D.E."/>
        </authorList>
    </citation>
    <scope>NUCLEOTIDE SEQUENCE [LARGE SCALE GENOMIC DNA]</scope>
    <source>
        <strain evidence="5 6">CECT 7745</strain>
    </source>
</reference>
<keyword evidence="5" id="KW-0326">Glycosidase</keyword>
<keyword evidence="6" id="KW-1185">Reference proteome</keyword>
<keyword evidence="1 5" id="KW-0378">Hydrolase</keyword>
<comment type="similarity">
    <text evidence="1">Belongs to the AMP nucleosidase family.</text>
</comment>
<evidence type="ECO:0000256" key="1">
    <source>
        <dbReference type="HAMAP-Rule" id="MF_01932"/>
    </source>
</evidence>
<feature type="domain" description="AMP nucleoside phosphorylase N-terminal" evidence="4">
    <location>
        <begin position="34"/>
        <end position="188"/>
    </location>
</feature>
<dbReference type="InterPro" id="IPR011271">
    <property type="entry name" value="AMP_nucleosidase"/>
</dbReference>
<evidence type="ECO:0000313" key="6">
    <source>
        <dbReference type="Proteomes" id="UP000193224"/>
    </source>
</evidence>
<dbReference type="Pfam" id="PF01048">
    <property type="entry name" value="PNP_UDP_1"/>
    <property type="match status" value="1"/>
</dbReference>
<gene>
    <name evidence="1 5" type="primary">amn</name>
    <name evidence="5" type="ORF">ROA7745_01723</name>
</gene>
<evidence type="ECO:0000259" key="4">
    <source>
        <dbReference type="Pfam" id="PF10423"/>
    </source>
</evidence>
<dbReference type="InterPro" id="IPR047039">
    <property type="entry name" value="AMN_phosphorylase"/>
</dbReference>
<dbReference type="CDD" id="cd17762">
    <property type="entry name" value="AMN"/>
    <property type="match status" value="1"/>
</dbReference>
<evidence type="ECO:0000256" key="2">
    <source>
        <dbReference type="SAM" id="MobiDB-lite"/>
    </source>
</evidence>
<dbReference type="GO" id="GO:0044209">
    <property type="term" value="P:AMP salvage"/>
    <property type="evidence" value="ECO:0007669"/>
    <property type="project" value="InterPro"/>
</dbReference>
<name>A0A1X7BQQ3_9RHOB</name>
<dbReference type="GO" id="GO:0005829">
    <property type="term" value="C:cytosol"/>
    <property type="evidence" value="ECO:0007669"/>
    <property type="project" value="TreeGrafter"/>
</dbReference>
<organism evidence="5 6">
    <name type="scientific">Roseovarius aestuarii</name>
    <dbReference type="NCBI Taxonomy" id="475083"/>
    <lineage>
        <taxon>Bacteria</taxon>
        <taxon>Pseudomonadati</taxon>
        <taxon>Pseudomonadota</taxon>
        <taxon>Alphaproteobacteria</taxon>
        <taxon>Rhodobacterales</taxon>
        <taxon>Roseobacteraceae</taxon>
        <taxon>Roseovarius</taxon>
    </lineage>
</organism>